<dbReference type="EMBL" id="CAADRA010007034">
    <property type="protein sequence ID" value="VFT98507.1"/>
    <property type="molecule type" value="Genomic_DNA"/>
</dbReference>
<dbReference type="SMART" id="SM00322">
    <property type="entry name" value="KH"/>
    <property type="match status" value="1"/>
</dbReference>
<dbReference type="AlphaFoldDB" id="A0A485LKN2"/>
<evidence type="ECO:0000313" key="3">
    <source>
        <dbReference type="EMBL" id="KAF0686336.1"/>
    </source>
</evidence>
<dbReference type="InterPro" id="IPR036612">
    <property type="entry name" value="KH_dom_type_1_sf"/>
</dbReference>
<dbReference type="Gene3D" id="3.30.1370.10">
    <property type="entry name" value="K Homology domain, type 1"/>
    <property type="match status" value="1"/>
</dbReference>
<dbReference type="SUPFAM" id="SSF54791">
    <property type="entry name" value="Eukaryotic type KH-domain (KH-domain type I)"/>
    <property type="match status" value="1"/>
</dbReference>
<accession>A0A485LKN2</accession>
<dbReference type="InterPro" id="IPR004088">
    <property type="entry name" value="KH_dom_type_1"/>
</dbReference>
<name>A0A485LKN2_9STRA</name>
<keyword evidence="1" id="KW-0694">RNA-binding</keyword>
<protein>
    <submittedName>
        <fullName evidence="4">Aste57867_21838 protein</fullName>
    </submittedName>
</protein>
<evidence type="ECO:0000259" key="2">
    <source>
        <dbReference type="SMART" id="SM00322"/>
    </source>
</evidence>
<gene>
    <name evidence="4" type="primary">Aste57867_21838</name>
    <name evidence="3" type="ORF">As57867_021769</name>
    <name evidence="4" type="ORF">ASTE57867_21838</name>
</gene>
<dbReference type="CDD" id="cd00105">
    <property type="entry name" value="KH-I"/>
    <property type="match status" value="1"/>
</dbReference>
<dbReference type="PROSITE" id="PS50084">
    <property type="entry name" value="KH_TYPE_1"/>
    <property type="match status" value="1"/>
</dbReference>
<sequence length="447" mass="50261">MQTTSHAANTRRELPLPRHTVSAVIGVGGSTIKGIQRACRGLRTCRVINSEYVLLEGTATAIAKGVEMVQDIIKSALAKKKARFAWHHFHLLLFDPFATTNLNWVASTTTAQAQIDLIGHRPRSIQAFVYAKGAPTSPRGNQPSERLAYDDVVHLEEHMKQWACAASLQPCRAYLQAAHGILSRHRENIFVRLAIGKTFFEPPTAIQMRGDTDLDVLLQKLPSMRQQFSTSVLSSEHVEAARRWCRENGFHEQATVKKMALFVTDMHTNTQYQVNFFHSDPDMEWETVADLRSLDMTVEWTPARLGIISTHASGENRLEYRLDFKGMRQTTCDVDEDALLEQVAAAWARRKRGCLVLDKDCSMRITSMRYKRKTTWETPFQTVDMSNVTQLWAQHGETAVFSSIQVAHCAMECSTSDDPNEFVEHVLSLASTGQSLVAALNDADDKQ</sequence>
<evidence type="ECO:0000313" key="5">
    <source>
        <dbReference type="Proteomes" id="UP000332933"/>
    </source>
</evidence>
<reference evidence="3" key="2">
    <citation type="submission" date="2019-06" db="EMBL/GenBank/DDBJ databases">
        <title>Genomics analysis of Aphanomyces spp. identifies a new class of oomycete effector associated with host adaptation.</title>
        <authorList>
            <person name="Gaulin E."/>
        </authorList>
    </citation>
    <scope>NUCLEOTIDE SEQUENCE</scope>
    <source>
        <strain evidence="3">CBS 578.67</strain>
    </source>
</reference>
<keyword evidence="5" id="KW-1185">Reference proteome</keyword>
<evidence type="ECO:0000313" key="4">
    <source>
        <dbReference type="EMBL" id="VFT98507.1"/>
    </source>
</evidence>
<dbReference type="InterPro" id="IPR004087">
    <property type="entry name" value="KH_dom"/>
</dbReference>
<proteinExistence type="predicted"/>
<organism evidence="4 5">
    <name type="scientific">Aphanomyces stellatus</name>
    <dbReference type="NCBI Taxonomy" id="120398"/>
    <lineage>
        <taxon>Eukaryota</taxon>
        <taxon>Sar</taxon>
        <taxon>Stramenopiles</taxon>
        <taxon>Oomycota</taxon>
        <taxon>Saprolegniomycetes</taxon>
        <taxon>Saprolegniales</taxon>
        <taxon>Verrucalvaceae</taxon>
        <taxon>Aphanomyces</taxon>
    </lineage>
</organism>
<dbReference type="Proteomes" id="UP000332933">
    <property type="component" value="Unassembled WGS sequence"/>
</dbReference>
<feature type="domain" description="K Homology" evidence="2">
    <location>
        <begin position="8"/>
        <end position="74"/>
    </location>
</feature>
<dbReference type="EMBL" id="VJMH01007008">
    <property type="protein sequence ID" value="KAF0686336.1"/>
    <property type="molecule type" value="Genomic_DNA"/>
</dbReference>
<reference evidence="4 5" key="1">
    <citation type="submission" date="2019-03" db="EMBL/GenBank/DDBJ databases">
        <authorList>
            <person name="Gaulin E."/>
            <person name="Dumas B."/>
        </authorList>
    </citation>
    <scope>NUCLEOTIDE SEQUENCE [LARGE SCALE GENOMIC DNA]</scope>
    <source>
        <strain evidence="4">CBS 568.67</strain>
    </source>
</reference>
<dbReference type="GO" id="GO:0003723">
    <property type="term" value="F:RNA binding"/>
    <property type="evidence" value="ECO:0007669"/>
    <property type="project" value="UniProtKB-UniRule"/>
</dbReference>
<dbReference type="Pfam" id="PF00013">
    <property type="entry name" value="KH_1"/>
    <property type="match status" value="1"/>
</dbReference>
<evidence type="ECO:0000256" key="1">
    <source>
        <dbReference type="PROSITE-ProRule" id="PRU00117"/>
    </source>
</evidence>